<keyword evidence="1" id="KW-0472">Membrane</keyword>
<name>A0A2X2C3V2_PROMI</name>
<protein>
    <submittedName>
        <fullName evidence="2">Uncharacterized protein</fullName>
    </submittedName>
</protein>
<dbReference type="Proteomes" id="UP000251485">
    <property type="component" value="Unassembled WGS sequence"/>
</dbReference>
<feature type="transmembrane region" description="Helical" evidence="1">
    <location>
        <begin position="31"/>
        <end position="49"/>
    </location>
</feature>
<accession>A0A2X2C3V2</accession>
<gene>
    <name evidence="2" type="ORF">NCTC10975_01165</name>
</gene>
<evidence type="ECO:0000313" key="3">
    <source>
        <dbReference type="Proteomes" id="UP000251485"/>
    </source>
</evidence>
<dbReference type="EMBL" id="UAUE01000005">
    <property type="protein sequence ID" value="SPY94815.1"/>
    <property type="molecule type" value="Genomic_DNA"/>
</dbReference>
<dbReference type="RefSeq" id="WP_152964418.1">
    <property type="nucleotide sequence ID" value="NZ_BRSY01000002.1"/>
</dbReference>
<reference evidence="2 3" key="1">
    <citation type="submission" date="2018-06" db="EMBL/GenBank/DDBJ databases">
        <authorList>
            <consortium name="Pathogen Informatics"/>
            <person name="Doyle S."/>
        </authorList>
    </citation>
    <scope>NUCLEOTIDE SEQUENCE [LARGE SCALE GENOMIC DNA]</scope>
    <source>
        <strain evidence="2 3">NCTC10975</strain>
    </source>
</reference>
<dbReference type="AlphaFoldDB" id="A0A2X2C3V2"/>
<organism evidence="2 3">
    <name type="scientific">Proteus mirabilis</name>
    <dbReference type="NCBI Taxonomy" id="584"/>
    <lineage>
        <taxon>Bacteria</taxon>
        <taxon>Pseudomonadati</taxon>
        <taxon>Pseudomonadota</taxon>
        <taxon>Gammaproteobacteria</taxon>
        <taxon>Enterobacterales</taxon>
        <taxon>Morganellaceae</taxon>
        <taxon>Proteus</taxon>
    </lineage>
</organism>
<sequence length="50" mass="5863">MNQLIKQRNKYKLSSESFKDKVNKKLSESNVIYIVSFIFFVSYLLISALS</sequence>
<proteinExistence type="predicted"/>
<evidence type="ECO:0000313" key="2">
    <source>
        <dbReference type="EMBL" id="SPY94815.1"/>
    </source>
</evidence>
<keyword evidence="1" id="KW-1133">Transmembrane helix</keyword>
<evidence type="ECO:0000256" key="1">
    <source>
        <dbReference type="SAM" id="Phobius"/>
    </source>
</evidence>
<keyword evidence="1" id="KW-0812">Transmembrane</keyword>